<feature type="domain" description="SAM-dependent MTase TRM10-type" evidence="4">
    <location>
        <begin position="55"/>
        <end position="269"/>
    </location>
</feature>
<dbReference type="Proteomes" id="UP000095281">
    <property type="component" value="Unplaced"/>
</dbReference>
<keyword evidence="3" id="KW-0949">S-adenosyl-L-methionine</keyword>
<reference evidence="6" key="1">
    <citation type="submission" date="2016-11" db="UniProtKB">
        <authorList>
            <consortium name="WormBaseParasite"/>
        </authorList>
    </citation>
    <scope>IDENTIFICATION</scope>
</reference>
<evidence type="ECO:0000256" key="3">
    <source>
        <dbReference type="ARBA" id="ARBA00022691"/>
    </source>
</evidence>
<dbReference type="InterPro" id="IPR028564">
    <property type="entry name" value="MT_TRM10-typ"/>
</dbReference>
<accession>A0A1I8BST7</accession>
<proteinExistence type="predicted"/>
<evidence type="ECO:0000259" key="4">
    <source>
        <dbReference type="PROSITE" id="PS51675"/>
    </source>
</evidence>
<evidence type="ECO:0000313" key="5">
    <source>
        <dbReference type="Proteomes" id="UP000095281"/>
    </source>
</evidence>
<organism evidence="5 6">
    <name type="scientific">Meloidogyne hapla</name>
    <name type="common">Root-knot nematode worm</name>
    <dbReference type="NCBI Taxonomy" id="6305"/>
    <lineage>
        <taxon>Eukaryota</taxon>
        <taxon>Metazoa</taxon>
        <taxon>Ecdysozoa</taxon>
        <taxon>Nematoda</taxon>
        <taxon>Chromadorea</taxon>
        <taxon>Rhabditida</taxon>
        <taxon>Tylenchina</taxon>
        <taxon>Tylenchomorpha</taxon>
        <taxon>Tylenchoidea</taxon>
        <taxon>Meloidogynidae</taxon>
        <taxon>Meloidogyninae</taxon>
        <taxon>Meloidogyne</taxon>
    </lineage>
</organism>
<dbReference type="GO" id="GO:0008168">
    <property type="term" value="F:methyltransferase activity"/>
    <property type="evidence" value="ECO:0007669"/>
    <property type="project" value="UniProtKB-KW"/>
</dbReference>
<evidence type="ECO:0000256" key="1">
    <source>
        <dbReference type="ARBA" id="ARBA00022603"/>
    </source>
</evidence>
<sequence>MGLTEQRDANDKERFEAKRLAKREKFMENLEKFERGEMVYGTPGYTYLYPPNSLTEFYYWNAVQLTMKEEMPRLLFDCQFLPNQPAQEYSRVLRSTGHAFYTNLESRMALPTSFINVNESDTNTKNLISKHIVHFKKNNYQRDRMLNPDFYRDDPFHDSKSASPDSDERDQVIYFSRYATETLKGPLIHKAYILPLTFDTKKETIGAIRRGKYRAMYFPIRDYIEWKCGGFKLAFVVITKILQEVASNGGDWKRALDLHVPIINRRTHWERKEVLGEEGHRLVNEAREERKQINEYIHQTIGNQPLYFEVKNQSKYGKILEEYADRLEFF</sequence>
<evidence type="ECO:0000313" key="6">
    <source>
        <dbReference type="WBParaSite" id="MhA1_Contig579.frz3.gene24"/>
    </source>
</evidence>
<dbReference type="OMA" id="HIPREDI"/>
<keyword evidence="2" id="KW-0808">Transferase</keyword>
<name>A0A1I8BST7_MELHA</name>
<protein>
    <submittedName>
        <fullName evidence="6">SAM-dependent MTase TRM10-type domain-containing protein</fullName>
    </submittedName>
</protein>
<dbReference type="InterPro" id="IPR038459">
    <property type="entry name" value="MT_TRM10-typ_sf"/>
</dbReference>
<dbReference type="Gene3D" id="3.40.1280.30">
    <property type="match status" value="1"/>
</dbReference>
<keyword evidence="1" id="KW-0489">Methyltransferase</keyword>
<dbReference type="WBParaSite" id="MhA1_Contig579.frz3.gene24">
    <property type="protein sequence ID" value="MhA1_Contig579.frz3.gene24"/>
    <property type="gene ID" value="MhA1_Contig579.frz3.gene24"/>
</dbReference>
<dbReference type="AlphaFoldDB" id="A0A1I8BST7"/>
<evidence type="ECO:0000256" key="2">
    <source>
        <dbReference type="ARBA" id="ARBA00022679"/>
    </source>
</evidence>
<dbReference type="PROSITE" id="PS51675">
    <property type="entry name" value="SAM_MT_TRM10"/>
    <property type="match status" value="1"/>
</dbReference>
<dbReference type="GO" id="GO:0032259">
    <property type="term" value="P:methylation"/>
    <property type="evidence" value="ECO:0007669"/>
    <property type="project" value="UniProtKB-KW"/>
</dbReference>
<keyword evidence="5" id="KW-1185">Reference proteome</keyword>